<dbReference type="EMBL" id="RAZS01000006">
    <property type="protein sequence ID" value="RKN17910.1"/>
    <property type="molecule type" value="Genomic_DNA"/>
</dbReference>
<evidence type="ECO:0000313" key="3">
    <source>
        <dbReference type="EMBL" id="RKN17910.1"/>
    </source>
</evidence>
<evidence type="ECO:0000313" key="5">
    <source>
        <dbReference type="Proteomes" id="UP000271548"/>
    </source>
</evidence>
<feature type="transmembrane region" description="Helical" evidence="2">
    <location>
        <begin position="37"/>
        <end position="61"/>
    </location>
</feature>
<proteinExistence type="predicted"/>
<feature type="region of interest" description="Disordered" evidence="1">
    <location>
        <begin position="65"/>
        <end position="129"/>
    </location>
</feature>
<keyword evidence="2" id="KW-1133">Transmembrane helix</keyword>
<dbReference type="EMBL" id="RAZT01000005">
    <property type="protein sequence ID" value="RKN32896.1"/>
    <property type="molecule type" value="Genomic_DNA"/>
</dbReference>
<evidence type="ECO:0000256" key="1">
    <source>
        <dbReference type="SAM" id="MobiDB-lite"/>
    </source>
</evidence>
<dbReference type="RefSeq" id="WP_120679233.1">
    <property type="nucleotide sequence ID" value="NZ_RAZS01000006.1"/>
</dbReference>
<reference evidence="5 6" key="1">
    <citation type="submission" date="2018-09" db="EMBL/GenBank/DDBJ databases">
        <title>Micromonospora sp. nov. MS1-9, isolated from a root of Musa sp.</title>
        <authorList>
            <person name="Kuncharoen N."/>
            <person name="Kudo T."/>
            <person name="Ohkuma M."/>
            <person name="Yuki M."/>
            <person name="Tanasupawat S."/>
        </authorList>
    </citation>
    <scope>NUCLEOTIDE SEQUENCE [LARGE SCALE GENOMIC DNA]</scope>
    <source>
        <strain evidence="4 6">MS1-9</strain>
        <strain evidence="3 5">NGC1-4</strain>
    </source>
</reference>
<evidence type="ECO:0000313" key="4">
    <source>
        <dbReference type="EMBL" id="RKN32896.1"/>
    </source>
</evidence>
<dbReference type="AlphaFoldDB" id="A0A3A9YJ95"/>
<gene>
    <name evidence="4" type="ORF">D7044_11705</name>
    <name evidence="3" type="ORF">D7147_18260</name>
</gene>
<protein>
    <submittedName>
        <fullName evidence="4">Uncharacterized protein</fullName>
    </submittedName>
</protein>
<feature type="region of interest" description="Disordered" evidence="1">
    <location>
        <begin position="1"/>
        <end position="33"/>
    </location>
</feature>
<organism evidence="4 6">
    <name type="scientific">Micromonospora musae</name>
    <dbReference type="NCBI Taxonomy" id="1894970"/>
    <lineage>
        <taxon>Bacteria</taxon>
        <taxon>Bacillati</taxon>
        <taxon>Actinomycetota</taxon>
        <taxon>Actinomycetes</taxon>
        <taxon>Micromonosporales</taxon>
        <taxon>Micromonosporaceae</taxon>
        <taxon>Micromonospora</taxon>
    </lineage>
</organism>
<dbReference type="OrthoDB" id="3404853at2"/>
<keyword evidence="2" id="KW-0812">Transmembrane</keyword>
<feature type="compositionally biased region" description="Low complexity" evidence="1">
    <location>
        <begin position="102"/>
        <end position="125"/>
    </location>
</feature>
<dbReference type="Proteomes" id="UP000275865">
    <property type="component" value="Unassembled WGS sequence"/>
</dbReference>
<keyword evidence="2" id="KW-0472">Membrane</keyword>
<evidence type="ECO:0000313" key="6">
    <source>
        <dbReference type="Proteomes" id="UP000275865"/>
    </source>
</evidence>
<dbReference type="Proteomes" id="UP000271548">
    <property type="component" value="Unassembled WGS sequence"/>
</dbReference>
<keyword evidence="5" id="KW-1185">Reference proteome</keyword>
<name>A0A3A9YJ95_9ACTN</name>
<sequence>MSRDLSDFYRSLAADADGRPLGGPGELRRRADRRARVRAAGGVLAVALLVAGTATGTRLVLAADEGPVGPPAGPPAPTVTAPSPSPSPVTPSPSRADPSPVGSATATAPSGGTPSTSSAPRTPTSIPDRAFFTQPASTTAAPPVFRQGEDVLPDFCGADLDGRVVQTRSRVLTYHLTPNQPEATVPYGIYRNSITIHRSGRADDWMADLRRAVRECPEQETTPGRFDRHRLLPGGDLGDEAVLVEVREPAWEAGEPAEGEVLRLIRVIRIGDVVTVLWEMGWEGTSSDRAQVDDYSRRAERAISNWLD</sequence>
<accession>A0A3A9YJ95</accession>
<feature type="compositionally biased region" description="Pro residues" evidence="1">
    <location>
        <begin position="68"/>
        <end position="91"/>
    </location>
</feature>
<comment type="caution">
    <text evidence="4">The sequence shown here is derived from an EMBL/GenBank/DDBJ whole genome shotgun (WGS) entry which is preliminary data.</text>
</comment>
<evidence type="ECO:0000256" key="2">
    <source>
        <dbReference type="SAM" id="Phobius"/>
    </source>
</evidence>